<dbReference type="AlphaFoldDB" id="A0A124H481"/>
<dbReference type="Proteomes" id="UP000054024">
    <property type="component" value="Unassembled WGS sequence"/>
</dbReference>
<name>A0A124H481_9ACTN</name>
<evidence type="ECO:0000313" key="1">
    <source>
        <dbReference type="EMBL" id="KUM78017.1"/>
    </source>
</evidence>
<proteinExistence type="predicted"/>
<dbReference type="EMBL" id="LMWJ01000007">
    <property type="protein sequence ID" value="KUM78017.1"/>
    <property type="molecule type" value="Genomic_DNA"/>
</dbReference>
<dbReference type="STRING" id="146536.AQI70_10955"/>
<comment type="caution">
    <text evidence="1">The sequence shown here is derived from an EMBL/GenBank/DDBJ whole genome shotgun (WGS) entry which is preliminary data.</text>
</comment>
<keyword evidence="2" id="KW-1185">Reference proteome</keyword>
<accession>A0A124H481</accession>
<reference evidence="1 2" key="1">
    <citation type="submission" date="2015-10" db="EMBL/GenBank/DDBJ databases">
        <title>Draft genome sequence of Streptomyces curacoi DSM 40107, type strain for the species Streptomyces curacoi.</title>
        <authorList>
            <person name="Ruckert C."/>
            <person name="Winkler A."/>
            <person name="Kalinowski J."/>
            <person name="Kampfer P."/>
            <person name="Glaeser S."/>
        </authorList>
    </citation>
    <scope>NUCLEOTIDE SEQUENCE [LARGE SCALE GENOMIC DNA]</scope>
    <source>
        <strain evidence="1 2">DSM 40107</strain>
    </source>
</reference>
<sequence>MWHSAQRGSSAAAQRQLAMASLDCDHFKVLEDPGGAEAEVGERGDAQAAVVAAPIPLPMTSPTNSVLSPIDGGA</sequence>
<evidence type="ECO:0000313" key="2">
    <source>
        <dbReference type="Proteomes" id="UP000054024"/>
    </source>
</evidence>
<organism evidence="1 2">
    <name type="scientific">Streptomyces curacoi</name>
    <dbReference type="NCBI Taxonomy" id="146536"/>
    <lineage>
        <taxon>Bacteria</taxon>
        <taxon>Bacillati</taxon>
        <taxon>Actinomycetota</taxon>
        <taxon>Actinomycetes</taxon>
        <taxon>Kitasatosporales</taxon>
        <taxon>Streptomycetaceae</taxon>
        <taxon>Streptomyces</taxon>
    </lineage>
</organism>
<gene>
    <name evidence="1" type="ORF">AQI70_10955</name>
</gene>
<protein>
    <submittedName>
        <fullName evidence="1">Uncharacterized protein</fullName>
    </submittedName>
</protein>